<protein>
    <submittedName>
        <fullName evidence="6">Wzx</fullName>
    </submittedName>
</protein>
<reference evidence="6" key="1">
    <citation type="journal article" date="2016" name="Appl. Environ. Microbiol.">
        <title>Novel capsular polysaccharide Loci and new diagnostic tools for high-throughput capsular gene typing in Streptococcus suis.</title>
        <authorList>
            <person name="Zheng H."/>
            <person name="Bai X."/>
            <person name="Xu J."/>
        </authorList>
    </citation>
    <scope>NUCLEOTIDE SEQUENCE</scope>
    <source>
        <strain evidence="6">YS178</strain>
    </source>
</reference>
<evidence type="ECO:0000256" key="4">
    <source>
        <dbReference type="ARBA" id="ARBA00022989"/>
    </source>
</evidence>
<dbReference type="InterPro" id="IPR050833">
    <property type="entry name" value="Poly_Biosynth_Transport"/>
</dbReference>
<dbReference type="AlphaFoldDB" id="A0A1C9IGT8"/>
<dbReference type="EMBL" id="KT163364">
    <property type="protein sequence ID" value="AOP03567.1"/>
    <property type="molecule type" value="Genomic_DNA"/>
</dbReference>
<keyword evidence="4" id="KW-1133">Transmembrane helix</keyword>
<gene>
    <name evidence="6" type="primary">cpsP</name>
    <name evidence="6" type="ORF">YS178-orf16</name>
</gene>
<organism evidence="6">
    <name type="scientific">Streptococcus suis</name>
    <dbReference type="NCBI Taxonomy" id="1307"/>
    <lineage>
        <taxon>Bacteria</taxon>
        <taxon>Bacillati</taxon>
        <taxon>Bacillota</taxon>
        <taxon>Bacilli</taxon>
        <taxon>Lactobacillales</taxon>
        <taxon>Streptococcaceae</taxon>
        <taxon>Streptococcus</taxon>
    </lineage>
</organism>
<keyword evidence="5" id="KW-0472">Membrane</keyword>
<dbReference type="GO" id="GO:0005886">
    <property type="term" value="C:plasma membrane"/>
    <property type="evidence" value="ECO:0007669"/>
    <property type="project" value="UniProtKB-SubCell"/>
</dbReference>
<accession>A0A1C9IGT8</accession>
<evidence type="ECO:0000256" key="2">
    <source>
        <dbReference type="ARBA" id="ARBA00022475"/>
    </source>
</evidence>
<comment type="subcellular location">
    <subcellularLocation>
        <location evidence="1">Cell membrane</location>
        <topology evidence="1">Multi-pass membrane protein</topology>
    </subcellularLocation>
</comment>
<evidence type="ECO:0000256" key="3">
    <source>
        <dbReference type="ARBA" id="ARBA00022692"/>
    </source>
</evidence>
<evidence type="ECO:0000256" key="5">
    <source>
        <dbReference type="ARBA" id="ARBA00023136"/>
    </source>
</evidence>
<proteinExistence type="predicted"/>
<dbReference type="PANTHER" id="PTHR30250">
    <property type="entry name" value="PST FAMILY PREDICTED COLANIC ACID TRANSPORTER"/>
    <property type="match status" value="1"/>
</dbReference>
<sequence>MSKISNQTIGKNILRSLFAQVISLTTSMVINLIIPKFINSYQYVFWQTYVLYASYMGIMHFGLLDGIVLRYSKYDYPELDKRKLSANFWILLVMLVVFGSIGIIIGILFFKQIEEKIIFILVSVSLVTKNLFMFSSNSFQITNRINEYTSLIIRQRLIYGFLATLLIFFKVEYFFWFCLIDIIADLLSFLSTFSANNKIYWYYKKNLAKNIGEVIVNIKSGMSLMVANFSSNFLVGSAKVYIQSYWNPLIFGQVSFGFSITNLFLTFITAISVVFFPSLKRLPEEMLSKFYLKIRDMMTPILLFALWLYYPGCLLLSKWLPTYQQSLNFAGILLPIIIYSTRMSLLTNNYFKAFRFEKKLLFINLSTMFLEIVGLFGIHILLKNVEAVMIWTIIVTMIKSIWSELLISRFLNLNLYVDIIFEIIVVVLFILTNLTLSFFYAFIFYSFLLIIFLIFTRQKLRSSISLLRKF</sequence>
<evidence type="ECO:0000256" key="1">
    <source>
        <dbReference type="ARBA" id="ARBA00004651"/>
    </source>
</evidence>
<name>A0A1C9IGT8_STRSU</name>
<dbReference type="PANTHER" id="PTHR30250:SF11">
    <property type="entry name" value="O-ANTIGEN TRANSPORTER-RELATED"/>
    <property type="match status" value="1"/>
</dbReference>
<keyword evidence="2" id="KW-1003">Cell membrane</keyword>
<keyword evidence="3" id="KW-0812">Transmembrane</keyword>
<evidence type="ECO:0000313" key="6">
    <source>
        <dbReference type="EMBL" id="AOP03567.1"/>
    </source>
</evidence>